<evidence type="ECO:0000313" key="3">
    <source>
        <dbReference type="EMBL" id="KAK8549140.1"/>
    </source>
</evidence>
<evidence type="ECO:0000256" key="1">
    <source>
        <dbReference type="SAM" id="MobiDB-lite"/>
    </source>
</evidence>
<evidence type="ECO:0000259" key="2">
    <source>
        <dbReference type="Pfam" id="PF14111"/>
    </source>
</evidence>
<comment type="caution">
    <text evidence="3">The sequence shown here is derived from an EMBL/GenBank/DDBJ whole genome shotgun (WGS) entry which is preliminary data.</text>
</comment>
<name>A0ABR2E0H6_9ROSI</name>
<protein>
    <recommendedName>
        <fullName evidence="2">DUF4283 domain-containing protein</fullName>
    </recommendedName>
</protein>
<gene>
    <name evidence="3" type="ORF">V6N12_062038</name>
</gene>
<reference evidence="3 4" key="1">
    <citation type="journal article" date="2024" name="G3 (Bethesda)">
        <title>Genome assembly of Hibiscus sabdariffa L. provides insights into metabolisms of medicinal natural products.</title>
        <authorList>
            <person name="Kim T."/>
        </authorList>
    </citation>
    <scope>NUCLEOTIDE SEQUENCE [LARGE SCALE GENOMIC DNA]</scope>
    <source>
        <strain evidence="3">TK-2024</strain>
        <tissue evidence="3">Old leaves</tissue>
    </source>
</reference>
<dbReference type="EMBL" id="JBBPBM010000021">
    <property type="protein sequence ID" value="KAK8549140.1"/>
    <property type="molecule type" value="Genomic_DNA"/>
</dbReference>
<feature type="domain" description="DUF4283" evidence="2">
    <location>
        <begin position="73"/>
        <end position="137"/>
    </location>
</feature>
<dbReference type="InterPro" id="IPR025558">
    <property type="entry name" value="DUF4283"/>
</dbReference>
<proteinExistence type="predicted"/>
<accession>A0ABR2E0H6</accession>
<sequence>MEGIQSSALDQPTPSPSYKDSLLRNQPMSHILEDEIPDDDDVELIEGDAIRSTVDGIISIDFSDRVQAMAVKSLGRTVVIKLLGRQIRYNTFHAWLYDLWKPSQPFRLMDIENDYFLASFRTHYDYLNAISSGPWDICPTISNPMEQPQSSVTNVANLVVASIVQNLESTIDVT</sequence>
<keyword evidence="4" id="KW-1185">Reference proteome</keyword>
<organism evidence="3 4">
    <name type="scientific">Hibiscus sabdariffa</name>
    <name type="common">roselle</name>
    <dbReference type="NCBI Taxonomy" id="183260"/>
    <lineage>
        <taxon>Eukaryota</taxon>
        <taxon>Viridiplantae</taxon>
        <taxon>Streptophyta</taxon>
        <taxon>Embryophyta</taxon>
        <taxon>Tracheophyta</taxon>
        <taxon>Spermatophyta</taxon>
        <taxon>Magnoliopsida</taxon>
        <taxon>eudicotyledons</taxon>
        <taxon>Gunneridae</taxon>
        <taxon>Pentapetalae</taxon>
        <taxon>rosids</taxon>
        <taxon>malvids</taxon>
        <taxon>Malvales</taxon>
        <taxon>Malvaceae</taxon>
        <taxon>Malvoideae</taxon>
        <taxon>Hibiscus</taxon>
    </lineage>
</organism>
<dbReference type="Proteomes" id="UP001472677">
    <property type="component" value="Unassembled WGS sequence"/>
</dbReference>
<evidence type="ECO:0000313" key="4">
    <source>
        <dbReference type="Proteomes" id="UP001472677"/>
    </source>
</evidence>
<dbReference type="Pfam" id="PF14111">
    <property type="entry name" value="DUF4283"/>
    <property type="match status" value="1"/>
</dbReference>
<feature type="region of interest" description="Disordered" evidence="1">
    <location>
        <begin position="1"/>
        <end position="22"/>
    </location>
</feature>